<dbReference type="PANTHER" id="PTHR35801">
    <property type="entry name" value="PHOSPHOSERINE PHOSPHATASE RSBX"/>
    <property type="match status" value="1"/>
</dbReference>
<dbReference type="InterPro" id="IPR039248">
    <property type="entry name" value="Ptase_RsbX"/>
</dbReference>
<evidence type="ECO:0000259" key="2">
    <source>
        <dbReference type="SMART" id="SM00331"/>
    </source>
</evidence>
<dbReference type="Pfam" id="PF13581">
    <property type="entry name" value="HATPase_c_2"/>
    <property type="match status" value="1"/>
</dbReference>
<proteinExistence type="predicted"/>
<sequence>MNRAWDVPVHDSTRVRDVRVAAEAACREARLGPHRTAIAALVATELATNLLKHAGGGRVVINIVERAAANGTARTAAVQLVALDHGPGIADVAAARRDGFSTTPSSLGAGLGTCLRISNAFDLHSVRGRGTVALARVDPEPAPWPAAPRIGGINIPLAPAEHSGDAWTWARSGPLLTLMLADGLGHGTKAAEASAAAVEELHRTAALPPADILRRLDTALRPTRGAAVAVAQLDTDARELRFAGVGNAGARLRTADGWQALVSHPGIVGAAFPATVPVRRAPWTADSVLVLHSDGLPSRWTPPDDPYLLTRDPALIAAAVLRDASSAASPARDDTSVAVLAPECRTEAHDPP</sequence>
<evidence type="ECO:0000313" key="3">
    <source>
        <dbReference type="EMBL" id="AIS01073.1"/>
    </source>
</evidence>
<dbReference type="InterPro" id="IPR001932">
    <property type="entry name" value="PPM-type_phosphatase-like_dom"/>
</dbReference>
<dbReference type="InterPro" id="IPR036457">
    <property type="entry name" value="PPM-type-like_dom_sf"/>
</dbReference>
<feature type="domain" description="PPM-type phosphatase" evidence="2">
    <location>
        <begin position="148"/>
        <end position="342"/>
    </location>
</feature>
<feature type="region of interest" description="Disordered" evidence="1">
    <location>
        <begin position="326"/>
        <end position="352"/>
    </location>
</feature>
<organism evidence="3 4">
    <name type="scientific">Streptomyces glaucescens</name>
    <dbReference type="NCBI Taxonomy" id="1907"/>
    <lineage>
        <taxon>Bacteria</taxon>
        <taxon>Bacillati</taxon>
        <taxon>Actinomycetota</taxon>
        <taxon>Actinomycetes</taxon>
        <taxon>Kitasatosporales</taxon>
        <taxon>Streptomycetaceae</taxon>
        <taxon>Streptomyces</taxon>
    </lineage>
</organism>
<reference evidence="4" key="1">
    <citation type="journal article" date="2015" name="J. Biotechnol.">
        <title>Complete genome sequence of the actinobacterium Streptomyces glaucescens GLA.O (DSM 40922) consisting of a linear chromosome and one linear plasmid.</title>
        <authorList>
            <person name="Ortseifen V."/>
            <person name="Winkler A."/>
            <person name="Albersmeier A."/>
            <person name="Wendler S."/>
            <person name="Puhler A."/>
            <person name="Kalinowski J."/>
            <person name="Ruckert C."/>
        </authorList>
    </citation>
    <scope>NUCLEOTIDE SEQUENCE [LARGE SCALE GENOMIC DNA]</scope>
    <source>
        <strain evidence="4">DSM 40922 / GLA O</strain>
    </source>
</reference>
<dbReference type="EMBL" id="CP009438">
    <property type="protein sequence ID" value="AIS01073.1"/>
    <property type="molecule type" value="Genomic_DNA"/>
</dbReference>
<dbReference type="Pfam" id="PF07228">
    <property type="entry name" value="SpoIIE"/>
    <property type="match status" value="1"/>
</dbReference>
<dbReference type="Gene3D" id="3.30.565.10">
    <property type="entry name" value="Histidine kinase-like ATPase, C-terminal domain"/>
    <property type="match status" value="1"/>
</dbReference>
<name>A0A089XAS6_STRGA</name>
<dbReference type="SUPFAM" id="SSF55874">
    <property type="entry name" value="ATPase domain of HSP90 chaperone/DNA topoisomerase II/histidine kinase"/>
    <property type="match status" value="1"/>
</dbReference>
<dbReference type="OrthoDB" id="479131at2"/>
<dbReference type="KEGG" id="sgu:SGLAU_25675"/>
<dbReference type="STRING" id="1907.SGLAU_25675"/>
<dbReference type="SUPFAM" id="SSF81606">
    <property type="entry name" value="PP2C-like"/>
    <property type="match status" value="1"/>
</dbReference>
<dbReference type="SMART" id="SM00331">
    <property type="entry name" value="PP2C_SIG"/>
    <property type="match status" value="1"/>
</dbReference>
<keyword evidence="4" id="KW-1185">Reference proteome</keyword>
<dbReference type="eggNOG" id="COG2172">
    <property type="taxonomic scope" value="Bacteria"/>
</dbReference>
<accession>A0A089XAS6</accession>
<evidence type="ECO:0000313" key="4">
    <source>
        <dbReference type="Proteomes" id="UP000029482"/>
    </source>
</evidence>
<gene>
    <name evidence="3" type="ORF">SGLAU_25675</name>
</gene>
<dbReference type="AlphaFoldDB" id="A0A089XAS6"/>
<dbReference type="Gene3D" id="3.60.40.10">
    <property type="entry name" value="PPM-type phosphatase domain"/>
    <property type="match status" value="1"/>
</dbReference>
<dbReference type="Proteomes" id="UP000029482">
    <property type="component" value="Chromosome"/>
</dbReference>
<dbReference type="InterPro" id="IPR036890">
    <property type="entry name" value="HATPase_C_sf"/>
</dbReference>
<dbReference type="PANTHER" id="PTHR35801:SF1">
    <property type="entry name" value="PHOSPHOSERINE PHOSPHATASE RSBX"/>
    <property type="match status" value="1"/>
</dbReference>
<evidence type="ECO:0000256" key="1">
    <source>
        <dbReference type="SAM" id="MobiDB-lite"/>
    </source>
</evidence>
<dbReference type="InterPro" id="IPR003594">
    <property type="entry name" value="HATPase_dom"/>
</dbReference>
<protein>
    <submittedName>
        <fullName evidence="3">Magnesium or manganese-dependent protein phosphatase</fullName>
    </submittedName>
</protein>
<dbReference type="HOGENOM" id="CLU_066586_0_0_11"/>
<dbReference type="RefSeq" id="WP_043507007.1">
    <property type="nucleotide sequence ID" value="NZ_CP009438.1"/>
</dbReference>